<dbReference type="RefSeq" id="WP_318798985.1">
    <property type="nucleotide sequence ID" value="NZ_JARUJP010000026.1"/>
</dbReference>
<proteinExistence type="predicted"/>
<evidence type="ECO:0000256" key="1">
    <source>
        <dbReference type="SAM" id="Phobius"/>
    </source>
</evidence>
<evidence type="ECO:0000259" key="3">
    <source>
        <dbReference type="Pfam" id="PF18705"/>
    </source>
</evidence>
<evidence type="ECO:0000313" key="4">
    <source>
        <dbReference type="EMBL" id="MDW8802695.1"/>
    </source>
</evidence>
<feature type="domain" description="DUF4179" evidence="2">
    <location>
        <begin position="42"/>
        <end position="137"/>
    </location>
</feature>
<name>A0ABU4JX00_9CLOT</name>
<dbReference type="Gene3D" id="2.60.40.1630">
    <property type="entry name" value="bacillus anthracis domain"/>
    <property type="match status" value="1"/>
</dbReference>
<reference evidence="4 5" key="1">
    <citation type="submission" date="2023-04" db="EMBL/GenBank/DDBJ databases">
        <title>Clostridium tannerae sp. nov., isolated from the fecal material of an alpaca.</title>
        <authorList>
            <person name="Miller S."/>
            <person name="Hendry M."/>
            <person name="King J."/>
            <person name="Sankaranarayanan K."/>
            <person name="Lawson P.A."/>
        </authorList>
    </citation>
    <scope>NUCLEOTIDE SEQUENCE [LARGE SCALE GENOMIC DNA]</scope>
    <source>
        <strain evidence="4 5">A1-XYC3</strain>
    </source>
</reference>
<organism evidence="4 5">
    <name type="scientific">Clostridium tanneri</name>
    <dbReference type="NCBI Taxonomy" id="3037988"/>
    <lineage>
        <taxon>Bacteria</taxon>
        <taxon>Bacillati</taxon>
        <taxon>Bacillota</taxon>
        <taxon>Clostridia</taxon>
        <taxon>Eubacteriales</taxon>
        <taxon>Clostridiaceae</taxon>
        <taxon>Clostridium</taxon>
    </lineage>
</organism>
<accession>A0ABU4JX00</accession>
<dbReference type="Proteomes" id="UP001281656">
    <property type="component" value="Unassembled WGS sequence"/>
</dbReference>
<evidence type="ECO:0000259" key="2">
    <source>
        <dbReference type="Pfam" id="PF13786"/>
    </source>
</evidence>
<keyword evidence="1" id="KW-0472">Membrane</keyword>
<keyword evidence="1" id="KW-0812">Transmembrane</keyword>
<sequence>MNKLDNFDKLLKKKAQEEVCYIPENLNRSINNTLANLPNNKKHKRSIKKIALVAALVAAISCTTVLASTTSTIKNTLSGIISHFDNTKDTRYITDKTSFDKFNKSIGVSVQDKGIKFKVENIATDDNFMNIFYTIESQNSINMFPNDDDAKIFEAFLSTPFLKLKINGKEAKESNHNDIDAYFQSDKVLKVMRRFNVSQINLPEKFDVEISTDEIFKTKGKWVITASVDKSDVAVETKTVKPNIKKTIDLGDYKHSIIIDKVSISPFGDQIVISEKTLNDRLFDIFAIFDDKGNNLDVLNTDIQGSRFGKATNSFEFIKGSTGMKYISLVPIKFTESGKAIIEKVDIQKLPITFKTNNAGSRIVDKIEFDKNVIRIKYHNEGLQLWDPAFLFYDAAGNDLDLGANGSTTAVDRQTGEFTQTLTFGNKNVDFSKIAKIGTFTGVQKIDLLKDQAIKINLQ</sequence>
<feature type="transmembrane region" description="Helical" evidence="1">
    <location>
        <begin position="50"/>
        <end position="68"/>
    </location>
</feature>
<protein>
    <submittedName>
        <fullName evidence="4">DUF4179 domain-containing protein</fullName>
    </submittedName>
</protein>
<feature type="domain" description="DUF5643" evidence="3">
    <location>
        <begin position="237"/>
        <end position="353"/>
    </location>
</feature>
<dbReference type="Pfam" id="PF18705">
    <property type="entry name" value="DUF5643"/>
    <property type="match status" value="1"/>
</dbReference>
<dbReference type="InterPro" id="IPR025436">
    <property type="entry name" value="DUF4179"/>
</dbReference>
<dbReference type="InterPro" id="IPR040680">
    <property type="entry name" value="DUF5643"/>
</dbReference>
<dbReference type="EMBL" id="JARUJP010000026">
    <property type="protein sequence ID" value="MDW8802695.1"/>
    <property type="molecule type" value="Genomic_DNA"/>
</dbReference>
<dbReference type="Pfam" id="PF13786">
    <property type="entry name" value="DUF4179"/>
    <property type="match status" value="1"/>
</dbReference>
<comment type="caution">
    <text evidence="4">The sequence shown here is derived from an EMBL/GenBank/DDBJ whole genome shotgun (WGS) entry which is preliminary data.</text>
</comment>
<keyword evidence="5" id="KW-1185">Reference proteome</keyword>
<keyword evidence="1" id="KW-1133">Transmembrane helix</keyword>
<evidence type="ECO:0000313" key="5">
    <source>
        <dbReference type="Proteomes" id="UP001281656"/>
    </source>
</evidence>
<gene>
    <name evidence="4" type="ORF">P8V03_16225</name>
</gene>